<dbReference type="EMBL" id="GL442690">
    <property type="protein sequence ID" value="EFN63183.1"/>
    <property type="molecule type" value="Genomic_DNA"/>
</dbReference>
<name>E2ATQ9_CAMFO</name>
<evidence type="ECO:0000313" key="2">
    <source>
        <dbReference type="EMBL" id="EFN63183.1"/>
    </source>
</evidence>
<keyword evidence="3" id="KW-1185">Reference proteome</keyword>
<gene>
    <name evidence="2" type="ORF">EAG_03646</name>
</gene>
<proteinExistence type="predicted"/>
<accession>E2ATQ9</accession>
<dbReference type="Proteomes" id="UP000000311">
    <property type="component" value="Unassembled WGS sequence"/>
</dbReference>
<evidence type="ECO:0000256" key="1">
    <source>
        <dbReference type="SAM" id="MobiDB-lite"/>
    </source>
</evidence>
<protein>
    <submittedName>
        <fullName evidence="2">Uncharacterized protein</fullName>
    </submittedName>
</protein>
<dbReference type="InParanoid" id="E2ATQ9"/>
<organism evidence="3">
    <name type="scientific">Camponotus floridanus</name>
    <name type="common">Florida carpenter ant</name>
    <dbReference type="NCBI Taxonomy" id="104421"/>
    <lineage>
        <taxon>Eukaryota</taxon>
        <taxon>Metazoa</taxon>
        <taxon>Ecdysozoa</taxon>
        <taxon>Arthropoda</taxon>
        <taxon>Hexapoda</taxon>
        <taxon>Insecta</taxon>
        <taxon>Pterygota</taxon>
        <taxon>Neoptera</taxon>
        <taxon>Endopterygota</taxon>
        <taxon>Hymenoptera</taxon>
        <taxon>Apocrita</taxon>
        <taxon>Aculeata</taxon>
        <taxon>Formicoidea</taxon>
        <taxon>Formicidae</taxon>
        <taxon>Formicinae</taxon>
        <taxon>Camponotus</taxon>
    </lineage>
</organism>
<feature type="compositionally biased region" description="Basic residues" evidence="1">
    <location>
        <begin position="82"/>
        <end position="93"/>
    </location>
</feature>
<feature type="region of interest" description="Disordered" evidence="1">
    <location>
        <begin position="74"/>
        <end position="93"/>
    </location>
</feature>
<sequence length="93" mass="10463">MHLSRLELISSKEFFNGSNSARTLFGLILSDTQTIKRPEEVDARLTDNSLRSLTLSAFTHRKSIILGLVLYAGPPNSDERKARRNHAGKLIRN</sequence>
<dbReference type="AlphaFoldDB" id="E2ATQ9"/>
<reference evidence="2 3" key="1">
    <citation type="journal article" date="2010" name="Science">
        <title>Genomic comparison of the ants Camponotus floridanus and Harpegnathos saltator.</title>
        <authorList>
            <person name="Bonasio R."/>
            <person name="Zhang G."/>
            <person name="Ye C."/>
            <person name="Mutti N.S."/>
            <person name="Fang X."/>
            <person name="Qin N."/>
            <person name="Donahue G."/>
            <person name="Yang P."/>
            <person name="Li Q."/>
            <person name="Li C."/>
            <person name="Zhang P."/>
            <person name="Huang Z."/>
            <person name="Berger S.L."/>
            <person name="Reinberg D."/>
            <person name="Wang J."/>
            <person name="Liebig J."/>
        </authorList>
    </citation>
    <scope>NUCLEOTIDE SEQUENCE [LARGE SCALE GENOMIC DNA]</scope>
    <source>
        <strain evidence="3">C129</strain>
    </source>
</reference>
<evidence type="ECO:0000313" key="3">
    <source>
        <dbReference type="Proteomes" id="UP000000311"/>
    </source>
</evidence>